<dbReference type="EMBL" id="AKXB02000152">
    <property type="protein sequence ID" value="EMO87384.1"/>
    <property type="molecule type" value="Genomic_DNA"/>
</dbReference>
<reference evidence="1 2" key="1">
    <citation type="submission" date="2013-01" db="EMBL/GenBank/DDBJ databases">
        <authorList>
            <person name="Harkins D.M."/>
            <person name="Durkin A.S."/>
            <person name="Brinkac L.M."/>
            <person name="Haft D.H."/>
            <person name="Selengut J.D."/>
            <person name="Sanka R."/>
            <person name="DePew J."/>
            <person name="Purushe J."/>
            <person name="Whelen A.C."/>
            <person name="Vinetz J.M."/>
            <person name="Sutton G.G."/>
            <person name="Nierman W.C."/>
            <person name="Fouts D.E."/>
        </authorList>
    </citation>
    <scope>NUCLEOTIDE SEQUENCE [LARGE SCALE GENOMIC DNA]</scope>
    <source>
        <strain evidence="1 2">2001034031</strain>
    </source>
</reference>
<comment type="caution">
    <text evidence="1">The sequence shown here is derived from an EMBL/GenBank/DDBJ whole genome shotgun (WGS) entry which is preliminary data.</text>
</comment>
<name>M6YCK7_9LEPT</name>
<protein>
    <submittedName>
        <fullName evidence="1">Uncharacterized protein</fullName>
    </submittedName>
</protein>
<accession>M6YCK7</accession>
<evidence type="ECO:0000313" key="2">
    <source>
        <dbReference type="Proteomes" id="UP000012138"/>
    </source>
</evidence>
<dbReference type="Proteomes" id="UP000012138">
    <property type="component" value="Unassembled WGS sequence"/>
</dbReference>
<sequence>MNSRKKCVFLKKNFISELCKSIPKMWELSRFYEQILKM</sequence>
<evidence type="ECO:0000313" key="1">
    <source>
        <dbReference type="EMBL" id="EMO87384.1"/>
    </source>
</evidence>
<proteinExistence type="predicted"/>
<dbReference type="AlphaFoldDB" id="M6YCK7"/>
<organism evidence="1 2">
    <name type="scientific">Leptospira noguchii str. 2001034031</name>
    <dbReference type="NCBI Taxonomy" id="1193053"/>
    <lineage>
        <taxon>Bacteria</taxon>
        <taxon>Pseudomonadati</taxon>
        <taxon>Spirochaetota</taxon>
        <taxon>Spirochaetia</taxon>
        <taxon>Leptospirales</taxon>
        <taxon>Leptospiraceae</taxon>
        <taxon>Leptospira</taxon>
    </lineage>
</organism>
<gene>
    <name evidence="1" type="ORF">LEP1GSC024_2804</name>
</gene>